<dbReference type="PANTHER" id="PTHR39476">
    <property type="entry name" value="NADH:UBIQUINONE OXIDOREDUCTASE 6.6KD SUBUNIT"/>
    <property type="match status" value="1"/>
</dbReference>
<sequence>MSQPSTQVDGSSIEKSLTEWYKEHAPALSGPQLQQAVQLGMSQFRTLPIEKQREIAAIRNVPEPVHHHEPTLRQDPAIERWRDMRDHIHEGFRFTRYNTGPALFYAAVIPVAFFAVTYYTKDRWSWMGKERGESLLKRPPPSPSQ</sequence>
<name>A0A167KYT6_CALVF</name>
<evidence type="ECO:0008006" key="4">
    <source>
        <dbReference type="Google" id="ProtNLM"/>
    </source>
</evidence>
<gene>
    <name evidence="2" type="ORF">CALVIDRAFT_599309</name>
</gene>
<evidence type="ECO:0000313" key="2">
    <source>
        <dbReference type="EMBL" id="KZO95157.1"/>
    </source>
</evidence>
<accession>A0A167KYT6</accession>
<keyword evidence="1" id="KW-0472">Membrane</keyword>
<evidence type="ECO:0000313" key="3">
    <source>
        <dbReference type="Proteomes" id="UP000076738"/>
    </source>
</evidence>
<feature type="transmembrane region" description="Helical" evidence="1">
    <location>
        <begin position="102"/>
        <end position="120"/>
    </location>
</feature>
<evidence type="ECO:0000256" key="1">
    <source>
        <dbReference type="SAM" id="Phobius"/>
    </source>
</evidence>
<dbReference type="PANTHER" id="PTHR39476:SF1">
    <property type="entry name" value="NADH DEHYDROGENASE [UBIQUINONE] 1 BETA SUBCOMPLEX SUBUNIT 4"/>
    <property type="match status" value="1"/>
</dbReference>
<dbReference type="EMBL" id="KV417290">
    <property type="protein sequence ID" value="KZO95157.1"/>
    <property type="molecule type" value="Genomic_DNA"/>
</dbReference>
<keyword evidence="3" id="KW-1185">Reference proteome</keyword>
<dbReference type="OrthoDB" id="15108at2759"/>
<protein>
    <recommendedName>
        <fullName evidence="4">NADH-ubiquinone oxidoreductase B15 subunit</fullName>
    </recommendedName>
</protein>
<reference evidence="2 3" key="1">
    <citation type="journal article" date="2016" name="Mol. Biol. Evol.">
        <title>Comparative Genomics of Early-Diverging Mushroom-Forming Fungi Provides Insights into the Origins of Lignocellulose Decay Capabilities.</title>
        <authorList>
            <person name="Nagy L.G."/>
            <person name="Riley R."/>
            <person name="Tritt A."/>
            <person name="Adam C."/>
            <person name="Daum C."/>
            <person name="Floudas D."/>
            <person name="Sun H."/>
            <person name="Yadav J.S."/>
            <person name="Pangilinan J."/>
            <person name="Larsson K.H."/>
            <person name="Matsuura K."/>
            <person name="Barry K."/>
            <person name="Labutti K."/>
            <person name="Kuo R."/>
            <person name="Ohm R.A."/>
            <person name="Bhattacharya S.S."/>
            <person name="Shirouzu T."/>
            <person name="Yoshinaga Y."/>
            <person name="Martin F.M."/>
            <person name="Grigoriev I.V."/>
            <person name="Hibbett D.S."/>
        </authorList>
    </citation>
    <scope>NUCLEOTIDE SEQUENCE [LARGE SCALE GENOMIC DNA]</scope>
    <source>
        <strain evidence="2 3">TUFC12733</strain>
    </source>
</reference>
<organism evidence="2 3">
    <name type="scientific">Calocera viscosa (strain TUFC12733)</name>
    <dbReference type="NCBI Taxonomy" id="1330018"/>
    <lineage>
        <taxon>Eukaryota</taxon>
        <taxon>Fungi</taxon>
        <taxon>Dikarya</taxon>
        <taxon>Basidiomycota</taxon>
        <taxon>Agaricomycotina</taxon>
        <taxon>Dacrymycetes</taxon>
        <taxon>Dacrymycetales</taxon>
        <taxon>Dacrymycetaceae</taxon>
        <taxon>Calocera</taxon>
    </lineage>
</organism>
<keyword evidence="1" id="KW-1133">Transmembrane helix</keyword>
<dbReference type="Proteomes" id="UP000076738">
    <property type="component" value="Unassembled WGS sequence"/>
</dbReference>
<dbReference type="AlphaFoldDB" id="A0A167KYT6"/>
<keyword evidence="1" id="KW-0812">Transmembrane</keyword>
<proteinExistence type="predicted"/>